<dbReference type="Proteomes" id="UP001311915">
    <property type="component" value="Unassembled WGS sequence"/>
</dbReference>
<dbReference type="PANTHER" id="PTHR34222">
    <property type="entry name" value="GAG_PRE-INTEGRS DOMAIN-CONTAINING PROTEIN"/>
    <property type="match status" value="1"/>
</dbReference>
<gene>
    <name evidence="1" type="ORF">R3W88_013078</name>
</gene>
<dbReference type="AlphaFoldDB" id="A0AAV9LAP9"/>
<evidence type="ECO:0000313" key="1">
    <source>
        <dbReference type="EMBL" id="KAK4722845.1"/>
    </source>
</evidence>
<name>A0AAV9LAP9_9SOLN</name>
<dbReference type="PANTHER" id="PTHR34222:SF87">
    <property type="entry name" value="CCHC-TYPE DOMAIN-CONTAINING PROTEIN"/>
    <property type="match status" value="1"/>
</dbReference>
<organism evidence="1 2">
    <name type="scientific">Solanum pinnatisectum</name>
    <name type="common">tansyleaf nightshade</name>
    <dbReference type="NCBI Taxonomy" id="50273"/>
    <lineage>
        <taxon>Eukaryota</taxon>
        <taxon>Viridiplantae</taxon>
        <taxon>Streptophyta</taxon>
        <taxon>Embryophyta</taxon>
        <taxon>Tracheophyta</taxon>
        <taxon>Spermatophyta</taxon>
        <taxon>Magnoliopsida</taxon>
        <taxon>eudicotyledons</taxon>
        <taxon>Gunneridae</taxon>
        <taxon>Pentapetalae</taxon>
        <taxon>asterids</taxon>
        <taxon>lamiids</taxon>
        <taxon>Solanales</taxon>
        <taxon>Solanaceae</taxon>
        <taxon>Solanoideae</taxon>
        <taxon>Solaneae</taxon>
        <taxon>Solanum</taxon>
    </lineage>
</organism>
<dbReference type="EMBL" id="JAWPEI010000007">
    <property type="protein sequence ID" value="KAK4722845.1"/>
    <property type="molecule type" value="Genomic_DNA"/>
</dbReference>
<evidence type="ECO:0000313" key="2">
    <source>
        <dbReference type="Proteomes" id="UP001311915"/>
    </source>
</evidence>
<accession>A0AAV9LAP9</accession>
<protein>
    <submittedName>
        <fullName evidence="1">Uncharacterized protein</fullName>
    </submittedName>
</protein>
<sequence length="83" mass="9591">MQYQRLLQFLMGLGDSYSQARGQILMMPSLPNVNQAYALVIQDESQKGIGGSIHEEMESLAMFTTKNHRLYQEEKDKCSYRGW</sequence>
<comment type="caution">
    <text evidence="1">The sequence shown here is derived from an EMBL/GenBank/DDBJ whole genome shotgun (WGS) entry which is preliminary data.</text>
</comment>
<keyword evidence="2" id="KW-1185">Reference proteome</keyword>
<reference evidence="1 2" key="1">
    <citation type="submission" date="2023-10" db="EMBL/GenBank/DDBJ databases">
        <title>Genome-Wide Identification Analysis in wild type Solanum Pinnatisectum Reveals Some Genes Defensing Phytophthora Infestans.</title>
        <authorList>
            <person name="Sun C."/>
        </authorList>
    </citation>
    <scope>NUCLEOTIDE SEQUENCE [LARGE SCALE GENOMIC DNA]</scope>
    <source>
        <strain evidence="1">LQN</strain>
        <tissue evidence="1">Leaf</tissue>
    </source>
</reference>
<proteinExistence type="predicted"/>